<protein>
    <submittedName>
        <fullName evidence="1">Uncharacterized protein</fullName>
    </submittedName>
</protein>
<name>A0ABN8Q9Z1_9CNID</name>
<sequence>MLVSRNGNAVVCSQVGQTVEHDESTVPLVFLNPKKDGRVAFSNYRSNNRNIDAWDLSNGSKLASFTSDWKPERIVICGNRLVVAKADKPELMSLRPHIPGYTEDVANEDGHFMDCPLESQMQPLLEIASGEDEDEDEDDDFDQTDIQKTELTKKAVYASPNVIIGGGSSVFASKNIFISGNVTINGIPIQDL</sequence>
<accession>A0ABN8Q9Z1</accession>
<evidence type="ECO:0000313" key="1">
    <source>
        <dbReference type="EMBL" id="CAH3160156.1"/>
    </source>
</evidence>
<dbReference type="Proteomes" id="UP001159427">
    <property type="component" value="Unassembled WGS sequence"/>
</dbReference>
<reference evidence="1 2" key="1">
    <citation type="submission" date="2022-05" db="EMBL/GenBank/DDBJ databases">
        <authorList>
            <consortium name="Genoscope - CEA"/>
            <person name="William W."/>
        </authorList>
    </citation>
    <scope>NUCLEOTIDE SEQUENCE [LARGE SCALE GENOMIC DNA]</scope>
</reference>
<evidence type="ECO:0000313" key="2">
    <source>
        <dbReference type="Proteomes" id="UP001159427"/>
    </source>
</evidence>
<comment type="caution">
    <text evidence="1">The sequence shown here is derived from an EMBL/GenBank/DDBJ whole genome shotgun (WGS) entry which is preliminary data.</text>
</comment>
<dbReference type="EMBL" id="CALNXI010001207">
    <property type="protein sequence ID" value="CAH3160156.1"/>
    <property type="molecule type" value="Genomic_DNA"/>
</dbReference>
<proteinExistence type="predicted"/>
<gene>
    <name evidence="1" type="ORF">PEVE_00003492</name>
</gene>
<keyword evidence="2" id="KW-1185">Reference proteome</keyword>
<organism evidence="1 2">
    <name type="scientific">Porites evermanni</name>
    <dbReference type="NCBI Taxonomy" id="104178"/>
    <lineage>
        <taxon>Eukaryota</taxon>
        <taxon>Metazoa</taxon>
        <taxon>Cnidaria</taxon>
        <taxon>Anthozoa</taxon>
        <taxon>Hexacorallia</taxon>
        <taxon>Scleractinia</taxon>
        <taxon>Fungiina</taxon>
        <taxon>Poritidae</taxon>
        <taxon>Porites</taxon>
    </lineage>
</organism>